<evidence type="ECO:0000313" key="6">
    <source>
        <dbReference type="EMBL" id="MDQ0287891.1"/>
    </source>
</evidence>
<organism evidence="6 7">
    <name type="scientific">Desulfofundulus luciae</name>
    <dbReference type="NCBI Taxonomy" id="74702"/>
    <lineage>
        <taxon>Bacteria</taxon>
        <taxon>Bacillati</taxon>
        <taxon>Bacillota</taxon>
        <taxon>Clostridia</taxon>
        <taxon>Eubacteriales</taxon>
        <taxon>Peptococcaceae</taxon>
        <taxon>Desulfofundulus</taxon>
    </lineage>
</organism>
<evidence type="ECO:0000256" key="4">
    <source>
        <dbReference type="ARBA" id="ARBA00023172"/>
    </source>
</evidence>
<feature type="domain" description="Probable transposase IS891/IS1136/IS1341" evidence="5">
    <location>
        <begin position="160"/>
        <end position="261"/>
    </location>
</feature>
<reference evidence="6 7" key="1">
    <citation type="submission" date="2023-07" db="EMBL/GenBank/DDBJ databases">
        <title>Genomic Encyclopedia of Type Strains, Phase IV (KMG-IV): sequencing the most valuable type-strain genomes for metagenomic binning, comparative biology and taxonomic classification.</title>
        <authorList>
            <person name="Goeker M."/>
        </authorList>
    </citation>
    <scope>NUCLEOTIDE SEQUENCE [LARGE SCALE GENOMIC DNA]</scope>
    <source>
        <strain evidence="6 7">DSM 12396</strain>
    </source>
</reference>
<gene>
    <name evidence="6" type="ORF">J2Z49_003026</name>
</gene>
<accession>A0ABU0B589</accession>
<comment type="caution">
    <text evidence="6">The sequence shown here is derived from an EMBL/GenBank/DDBJ whole genome shotgun (WGS) entry which is preliminary data.</text>
</comment>
<evidence type="ECO:0000256" key="1">
    <source>
        <dbReference type="ARBA" id="ARBA00008761"/>
    </source>
</evidence>
<dbReference type="RefSeq" id="WP_307403955.1">
    <property type="nucleotide sequence ID" value="NZ_JAUSUX010000071.1"/>
</dbReference>
<keyword evidence="4" id="KW-0233">DNA recombination</keyword>
<dbReference type="InterPro" id="IPR001959">
    <property type="entry name" value="Transposase"/>
</dbReference>
<comment type="similarity">
    <text evidence="1">In the C-terminal section; belongs to the transposase 35 family.</text>
</comment>
<proteinExistence type="inferred from homology"/>
<dbReference type="Proteomes" id="UP001225644">
    <property type="component" value="Unassembled WGS sequence"/>
</dbReference>
<protein>
    <submittedName>
        <fullName evidence="6">IS605 OrfB family transposase</fullName>
    </submittedName>
</protein>
<evidence type="ECO:0000256" key="3">
    <source>
        <dbReference type="ARBA" id="ARBA00023125"/>
    </source>
</evidence>
<dbReference type="EMBL" id="JAUSUX010000071">
    <property type="protein sequence ID" value="MDQ0287891.1"/>
    <property type="molecule type" value="Genomic_DNA"/>
</dbReference>
<dbReference type="NCBIfam" id="TIGR01766">
    <property type="entry name" value="IS200/IS605 family accessory protein TnpB-like domain"/>
    <property type="match status" value="1"/>
</dbReference>
<evidence type="ECO:0000313" key="7">
    <source>
        <dbReference type="Proteomes" id="UP001225644"/>
    </source>
</evidence>
<dbReference type="InterPro" id="IPR010095">
    <property type="entry name" value="Cas12f1-like_TNB"/>
</dbReference>
<keyword evidence="7" id="KW-1185">Reference proteome</keyword>
<sequence length="304" mass="35161">MEQVITLKLKLYRPTQAKREMYQLMADRTTEFANNYLKLDKKDRPRTSKEAKEYSDPLPSAVLCQAVRDIKSKPKARRFKRLWPAFNNQNFRVEKEYTVGGGAVYKVSFPTLEKRVGVPNVVTPYHKKYLDLLLAGKVKQGVARLVKCGKYWYIHLNLTVPVERVQKPEKVMGVDLGLVDLLVASAGGQTLFFPGGGLVYIRRHYADLRKKLQKAGAYKALKELGDKEHRWVKDVNHKISHAVIEFAKFHGVTKIRMEDLTVARWTKAQGKEQRKDHGRSLHYWPYYQLRQFIEYKAALAGIQV</sequence>
<dbReference type="NCBIfam" id="NF040570">
    <property type="entry name" value="guided_TnpB"/>
    <property type="match status" value="1"/>
</dbReference>
<name>A0ABU0B589_9FIRM</name>
<keyword evidence="2" id="KW-0815">Transposition</keyword>
<feature type="non-terminal residue" evidence="6">
    <location>
        <position position="304"/>
    </location>
</feature>
<dbReference type="Pfam" id="PF01385">
    <property type="entry name" value="OrfB_IS605"/>
    <property type="match status" value="1"/>
</dbReference>
<evidence type="ECO:0000259" key="5">
    <source>
        <dbReference type="Pfam" id="PF01385"/>
    </source>
</evidence>
<evidence type="ECO:0000256" key="2">
    <source>
        <dbReference type="ARBA" id="ARBA00022578"/>
    </source>
</evidence>
<keyword evidence="3" id="KW-0238">DNA-binding</keyword>